<feature type="domain" description="PIN" evidence="1">
    <location>
        <begin position="6"/>
        <end position="128"/>
    </location>
</feature>
<evidence type="ECO:0000259" key="1">
    <source>
        <dbReference type="Pfam" id="PF01850"/>
    </source>
</evidence>
<proteinExistence type="predicted"/>
<reference evidence="2 3" key="1">
    <citation type="submission" date="2018-06" db="EMBL/GenBank/DDBJ databases">
        <title>Draft Whole-Genome Sequence of the purple photosynthetic bacterium Rhodospeudomonas palustris XCP.</title>
        <authorList>
            <person name="Rayyan A."/>
            <person name="Meyer T.E."/>
            <person name="Kyndt J.A."/>
        </authorList>
    </citation>
    <scope>NUCLEOTIDE SEQUENCE [LARGE SCALE GENOMIC DNA]</scope>
    <source>
        <strain evidence="2 3">XCP</strain>
    </source>
</reference>
<gene>
    <name evidence="2" type="ORF">DNX69_09580</name>
</gene>
<evidence type="ECO:0000313" key="2">
    <source>
        <dbReference type="EMBL" id="PZA12241.1"/>
    </source>
</evidence>
<dbReference type="SUPFAM" id="SSF88723">
    <property type="entry name" value="PIN domain-like"/>
    <property type="match status" value="1"/>
</dbReference>
<dbReference type="Pfam" id="PF01850">
    <property type="entry name" value="PIN"/>
    <property type="match status" value="1"/>
</dbReference>
<dbReference type="InterPro" id="IPR041705">
    <property type="entry name" value="PIN_Sll0205"/>
</dbReference>
<sequence>MNIPLLFDTCAAIWIGEDQPIAPEAAAMMNRAVAAAEPVYVSPITGWEIGLLVSRGRLNLLASPRRWFERLMQAPGLQLAGLTPDILIASSFLPGVPPRDPADRIFAATAREYGYRLITRDRSLLAYAREGHIQALAC</sequence>
<dbReference type="InterPro" id="IPR052919">
    <property type="entry name" value="TA_system_RNase"/>
</dbReference>
<dbReference type="PANTHER" id="PTHR36173:SF1">
    <property type="entry name" value="RIBONUCLEASE VAPC22"/>
    <property type="match status" value="1"/>
</dbReference>
<comment type="caution">
    <text evidence="2">The sequence shown here is derived from an EMBL/GenBank/DDBJ whole genome shotgun (WGS) entry which is preliminary data.</text>
</comment>
<evidence type="ECO:0000313" key="3">
    <source>
        <dbReference type="Proteomes" id="UP000248134"/>
    </source>
</evidence>
<dbReference type="CDD" id="cd09872">
    <property type="entry name" value="PIN_Sll0205-like"/>
    <property type="match status" value="1"/>
</dbReference>
<dbReference type="Gene3D" id="3.40.50.1010">
    <property type="entry name" value="5'-nuclease"/>
    <property type="match status" value="1"/>
</dbReference>
<name>A0A323UIM1_RHOPL</name>
<dbReference type="RefSeq" id="WP_110785758.1">
    <property type="nucleotide sequence ID" value="NZ_QKQS01000013.1"/>
</dbReference>
<dbReference type="InterPro" id="IPR002716">
    <property type="entry name" value="PIN_dom"/>
</dbReference>
<dbReference type="Proteomes" id="UP000248134">
    <property type="component" value="Unassembled WGS sequence"/>
</dbReference>
<dbReference type="OrthoDB" id="9798990at2"/>
<organism evidence="2 3">
    <name type="scientific">Rhodopseudomonas palustris</name>
    <dbReference type="NCBI Taxonomy" id="1076"/>
    <lineage>
        <taxon>Bacteria</taxon>
        <taxon>Pseudomonadati</taxon>
        <taxon>Pseudomonadota</taxon>
        <taxon>Alphaproteobacteria</taxon>
        <taxon>Hyphomicrobiales</taxon>
        <taxon>Nitrobacteraceae</taxon>
        <taxon>Rhodopseudomonas</taxon>
    </lineage>
</organism>
<dbReference type="AlphaFoldDB" id="A0A323UIM1"/>
<protein>
    <submittedName>
        <fullName evidence="2">Type II toxin-antitoxin system VapC family toxin</fullName>
    </submittedName>
</protein>
<dbReference type="InterPro" id="IPR029060">
    <property type="entry name" value="PIN-like_dom_sf"/>
</dbReference>
<accession>A0A323UIM1</accession>
<dbReference type="PANTHER" id="PTHR36173">
    <property type="entry name" value="RIBONUCLEASE VAPC16-RELATED"/>
    <property type="match status" value="1"/>
</dbReference>
<dbReference type="EMBL" id="QKQS01000013">
    <property type="protein sequence ID" value="PZA12241.1"/>
    <property type="molecule type" value="Genomic_DNA"/>
</dbReference>